<dbReference type="Gene3D" id="1.10.135.10">
    <property type="entry name" value="ATP:guanido phosphotransferase, N-terminal domain"/>
    <property type="match status" value="1"/>
</dbReference>
<dbReference type="PANTHER" id="PTHR24172:SF4">
    <property type="entry name" value="ANK_REP_REGION DOMAIN-CONTAINING PROTEIN"/>
    <property type="match status" value="1"/>
</dbReference>
<evidence type="ECO:0000256" key="6">
    <source>
        <dbReference type="PROSITE-ProRule" id="PRU00842"/>
    </source>
</evidence>
<feature type="domain" description="Phosphagen kinase N-terminal" evidence="9">
    <location>
        <begin position="710"/>
        <end position="806"/>
    </location>
</feature>
<dbReference type="InterPro" id="IPR036802">
    <property type="entry name" value="ATP-guanido_PTrfase_N_sf"/>
</dbReference>
<dbReference type="Pfam" id="PF12796">
    <property type="entry name" value="Ank_2"/>
    <property type="match status" value="1"/>
</dbReference>
<comment type="similarity">
    <text evidence="6">Belongs to the ATP:guanido phosphotransferase family.</text>
</comment>
<evidence type="ECO:0000256" key="3">
    <source>
        <dbReference type="ARBA" id="ARBA00022777"/>
    </source>
</evidence>
<dbReference type="Gene3D" id="1.25.40.20">
    <property type="entry name" value="Ankyrin repeat-containing domain"/>
    <property type="match status" value="1"/>
</dbReference>
<feature type="compositionally biased region" description="Acidic residues" evidence="8">
    <location>
        <begin position="495"/>
        <end position="504"/>
    </location>
</feature>
<evidence type="ECO:0000256" key="5">
    <source>
        <dbReference type="PROSITE-ProRule" id="PRU00023"/>
    </source>
</evidence>
<evidence type="ECO:0000313" key="11">
    <source>
        <dbReference type="EMBL" id="CAD7430961.1"/>
    </source>
</evidence>
<keyword evidence="2 7" id="KW-0547">Nucleotide-binding</keyword>
<evidence type="ECO:0000256" key="1">
    <source>
        <dbReference type="ARBA" id="ARBA00022679"/>
    </source>
</evidence>
<evidence type="ECO:0000256" key="8">
    <source>
        <dbReference type="SAM" id="MobiDB-lite"/>
    </source>
</evidence>
<feature type="binding site" evidence="7">
    <location>
        <position position="986"/>
    </location>
    <ligand>
        <name>ATP</name>
        <dbReference type="ChEBI" id="CHEBI:30616"/>
    </ligand>
</feature>
<dbReference type="PANTHER" id="PTHR24172">
    <property type="entry name" value="ANK_REP_REGION DOMAIN-CONTAINING PROTEIN"/>
    <property type="match status" value="1"/>
</dbReference>
<proteinExistence type="inferred from homology"/>
<dbReference type="PROSITE" id="PS50088">
    <property type="entry name" value="ANK_REPEAT"/>
    <property type="match status" value="2"/>
</dbReference>
<sequence length="1129" mass="125989">MYPHVHVVSVAGFVVTRANIRIWIHDRDLGRLQQMLWEGHGDKLRVETSNNPRVKRFLEAVPYIMMWKVKFGGSVPAFAWNERGKRLEETTFIIPDRDSNPNIPEFSGPLYCEGDTLDHSTTGAGPRAPQLRWDGTNDVTFLWRVASCLGLNGTIKEVHGATVRDDISTLMKKTEDPVPNTIFLSKDQNGLNPLHKAAGLGHTELVEYILEKNPKAANMTDNEGKLPLHYAAAVKDAGNIYNMLVEVGSDERTQDNSSILRTATVFPPAWDWRLLNNMVYDFGPIVTSEEGKRSGFVFGGEEVLSESDKSKTVDSALDSQSPESEPREMNHTSVGVSMLYLVTFVPDEPHMNHTSVGVSMSYVEHPDPTSKGVHVGEEEEDEGMGEEEVDKSDTGEQEKDEEPEQGAPPEDKDQVDRWERREDEETGKQDQQEVEESDNETVGEGEEGQDVSHEREDVAMGGHQHQETGEEKEDEAVAAEEETDTTEGDTKVADGEEEDAEVGGEEFAQGEAELDAEVRHFVETGNMEELAALVLNGQGERLVGHSSTDPELQSFLNNVPAYMAHYPCDQSLLMPIGQAHYPCDQSLLMLIGQQAKIRAVHEAAKEGRLRDLQASLDRRKFAISRDNSSGLGATPLHVATLFGHTSIRGHTAEYYQQHPERLTHQKLLKDYGASEEIAEDSLSDKALLPQKTAVPDDTVTARRDADDPDMLETLEICYESAREDDAESLLRRHLKRPVFDRLKPRLTRSDHSLLDVIWPAAKKRPERPAPDLDEILEQNGGVIVPDRESYIVFSDLLLPLIKDLHGLVVTYELSPQPQTMFFDQDDDNSEEEQDGGSILKMAATVIDPTSRWIISGRIECSRNLEDYQFPSCLTLGQLETIEREVINVLDPGGGKVTPDIAEKGTKVPEEEDKVGATYYKLDEIIDGGMGIRYKLEAADLLIALPGDANENYDGLLHGKHWPHGRGVYLYDDELAAVWINVQEHARVVCSVGATGDVGRAYRRLSELVGPLDEKLRCARDPLLGHLTSRPSCLGNTLRFSLSIYLPKLGQEVDKLRHLCSVRSLHVTRLKDRQDAFRVSNKQCLSVREVQTFKDFSAAVANIIQLEKSLSMANYSPNPGGRLFGRFRKK</sequence>
<dbReference type="EMBL" id="OB794725">
    <property type="protein sequence ID" value="CAD7430961.1"/>
    <property type="molecule type" value="Genomic_DNA"/>
</dbReference>
<comment type="caution">
    <text evidence="7">Lacks conserved residue(s) required for the propagation of feature annotation.</text>
</comment>
<feature type="binding site" evidence="7">
    <location>
        <begin position="1038"/>
        <end position="1042"/>
    </location>
    <ligand>
        <name>ATP</name>
        <dbReference type="ChEBI" id="CHEBI:30616"/>
    </ligand>
</feature>
<dbReference type="PROSITE" id="PS51510">
    <property type="entry name" value="PHOSPHAGEN_KINASE_C"/>
    <property type="match status" value="1"/>
</dbReference>
<evidence type="ECO:0000256" key="2">
    <source>
        <dbReference type="ARBA" id="ARBA00022741"/>
    </source>
</evidence>
<dbReference type="InterPro" id="IPR022413">
    <property type="entry name" value="ATP-guanido_PTrfase_N"/>
</dbReference>
<keyword evidence="4 7" id="KW-0067">ATP-binding</keyword>
<evidence type="ECO:0000259" key="9">
    <source>
        <dbReference type="PROSITE" id="PS51509"/>
    </source>
</evidence>
<keyword evidence="5" id="KW-0040">ANK repeat</keyword>
<dbReference type="PROSITE" id="PS51509">
    <property type="entry name" value="PHOSPHAGEN_KINASE_N"/>
    <property type="match status" value="1"/>
</dbReference>
<feature type="domain" description="Phosphagen kinase C-terminal" evidence="10">
    <location>
        <begin position="852"/>
        <end position="1109"/>
    </location>
</feature>
<feature type="compositionally biased region" description="Acidic residues" evidence="8">
    <location>
        <begin position="432"/>
        <end position="449"/>
    </location>
</feature>
<dbReference type="Gene3D" id="3.30.590.10">
    <property type="entry name" value="Glutamine synthetase/guanido kinase, catalytic domain"/>
    <property type="match status" value="1"/>
</dbReference>
<feature type="region of interest" description="Disordered" evidence="8">
    <location>
        <begin position="361"/>
        <end position="510"/>
    </location>
</feature>
<name>A0A7R9ED80_9NEOP</name>
<dbReference type="InterPro" id="IPR014746">
    <property type="entry name" value="Gln_synth/guanido_kin_cat_dom"/>
</dbReference>
<keyword evidence="1 7" id="KW-0808">Transferase</keyword>
<feature type="compositionally biased region" description="Basic and acidic residues" evidence="8">
    <location>
        <begin position="450"/>
        <end position="469"/>
    </location>
</feature>
<organism evidence="11">
    <name type="scientific">Timema monikensis</name>
    <dbReference type="NCBI Taxonomy" id="170555"/>
    <lineage>
        <taxon>Eukaryota</taxon>
        <taxon>Metazoa</taxon>
        <taxon>Ecdysozoa</taxon>
        <taxon>Arthropoda</taxon>
        <taxon>Hexapoda</taxon>
        <taxon>Insecta</taxon>
        <taxon>Pterygota</taxon>
        <taxon>Neoptera</taxon>
        <taxon>Polyneoptera</taxon>
        <taxon>Phasmatodea</taxon>
        <taxon>Timematodea</taxon>
        <taxon>Timematoidea</taxon>
        <taxon>Timematidae</taxon>
        <taxon>Timema</taxon>
    </lineage>
</organism>
<reference evidence="11" key="1">
    <citation type="submission" date="2020-11" db="EMBL/GenBank/DDBJ databases">
        <authorList>
            <person name="Tran Van P."/>
        </authorList>
    </citation>
    <scope>NUCLEOTIDE SEQUENCE</scope>
</reference>
<dbReference type="Pfam" id="PF02807">
    <property type="entry name" value="ATP-gua_PtransN"/>
    <property type="match status" value="1"/>
</dbReference>
<dbReference type="Pfam" id="PF00217">
    <property type="entry name" value="ATP-gua_Ptrans"/>
    <property type="match status" value="1"/>
</dbReference>
<feature type="binding site" evidence="7">
    <location>
        <begin position="855"/>
        <end position="859"/>
    </location>
    <ligand>
        <name>ATP</name>
        <dbReference type="ChEBI" id="CHEBI:30616"/>
    </ligand>
</feature>
<feature type="compositionally biased region" description="Basic and acidic residues" evidence="8">
    <location>
        <begin position="409"/>
        <end position="431"/>
    </location>
</feature>
<evidence type="ECO:0000259" key="10">
    <source>
        <dbReference type="PROSITE" id="PS51510"/>
    </source>
</evidence>
<feature type="compositionally biased region" description="Acidic residues" evidence="8">
    <location>
        <begin position="377"/>
        <end position="390"/>
    </location>
</feature>
<accession>A0A7R9ED80</accession>
<feature type="region of interest" description="Disordered" evidence="8">
    <location>
        <begin position="304"/>
        <end position="332"/>
    </location>
</feature>
<evidence type="ECO:0008006" key="12">
    <source>
        <dbReference type="Google" id="ProtNLM"/>
    </source>
</evidence>
<keyword evidence="3 7" id="KW-0418">Kinase</keyword>
<dbReference type="InterPro" id="IPR036770">
    <property type="entry name" value="Ankyrin_rpt-contain_sf"/>
</dbReference>
<dbReference type="SUPFAM" id="SSF55931">
    <property type="entry name" value="Glutamine synthetase/guanido kinase"/>
    <property type="match status" value="1"/>
</dbReference>
<feature type="compositionally biased region" description="Acidic residues" evidence="8">
    <location>
        <begin position="470"/>
        <end position="487"/>
    </location>
</feature>
<evidence type="ECO:0000256" key="4">
    <source>
        <dbReference type="ARBA" id="ARBA00022840"/>
    </source>
</evidence>
<dbReference type="PROSITE" id="PS50297">
    <property type="entry name" value="ANK_REP_REGION"/>
    <property type="match status" value="2"/>
</dbReference>
<evidence type="ECO:0000256" key="7">
    <source>
        <dbReference type="PROSITE-ProRule" id="PRU00843"/>
    </source>
</evidence>
<dbReference type="InterPro" id="IPR022414">
    <property type="entry name" value="ATP-guanido_PTrfase_cat"/>
</dbReference>
<protein>
    <recommendedName>
        <fullName evidence="12">Arginine kinase</fullName>
    </recommendedName>
</protein>
<feature type="repeat" description="ANK" evidence="5">
    <location>
        <begin position="189"/>
        <end position="221"/>
    </location>
</feature>
<dbReference type="SMART" id="SM00248">
    <property type="entry name" value="ANK"/>
    <property type="match status" value="2"/>
</dbReference>
<dbReference type="AlphaFoldDB" id="A0A7R9ED80"/>
<dbReference type="GO" id="GO:0016301">
    <property type="term" value="F:kinase activity"/>
    <property type="evidence" value="ECO:0007669"/>
    <property type="project" value="UniProtKB-KW"/>
</dbReference>
<dbReference type="SUPFAM" id="SSF48403">
    <property type="entry name" value="Ankyrin repeat"/>
    <property type="match status" value="1"/>
</dbReference>
<gene>
    <name evidence="11" type="ORF">TMSB3V08_LOCUS7706</name>
</gene>
<dbReference type="GO" id="GO:0005524">
    <property type="term" value="F:ATP binding"/>
    <property type="evidence" value="ECO:0007669"/>
    <property type="project" value="UniProtKB-UniRule"/>
</dbReference>
<feature type="repeat" description="ANK" evidence="5">
    <location>
        <begin position="223"/>
        <end position="256"/>
    </location>
</feature>
<dbReference type="InterPro" id="IPR002110">
    <property type="entry name" value="Ankyrin_rpt"/>
</dbReference>
<feature type="binding site" evidence="7">
    <location>
        <begin position="1062"/>
        <end position="1067"/>
    </location>
    <ligand>
        <name>ATP</name>
        <dbReference type="ChEBI" id="CHEBI:30616"/>
    </ligand>
</feature>
<dbReference type="SUPFAM" id="SSF48034">
    <property type="entry name" value="Guanido kinase N-terminal domain"/>
    <property type="match status" value="1"/>
</dbReference>